<dbReference type="STRING" id="1802555.A2755_02290"/>
<dbReference type="AlphaFoldDB" id="A0A1F8DT97"/>
<dbReference type="NCBIfam" id="TIGR01534">
    <property type="entry name" value="GAPDH-I"/>
    <property type="match status" value="1"/>
</dbReference>
<dbReference type="Gene3D" id="3.40.50.720">
    <property type="entry name" value="NAD(P)-binding Rossmann-like Domain"/>
    <property type="match status" value="1"/>
</dbReference>
<keyword evidence="5" id="KW-0547">Nucleotide-binding</keyword>
<feature type="binding site" evidence="5">
    <location>
        <position position="32"/>
    </location>
    <ligand>
        <name>NAD(+)</name>
        <dbReference type="ChEBI" id="CHEBI:57540"/>
    </ligand>
</feature>
<dbReference type="PRINTS" id="PR00078">
    <property type="entry name" value="G3PDHDRGNASE"/>
</dbReference>
<name>A0A1F8DT97_9BACT</name>
<dbReference type="FunFam" id="3.40.50.720:FF:000001">
    <property type="entry name" value="Glyceraldehyde-3-phosphate dehydrogenase"/>
    <property type="match status" value="1"/>
</dbReference>
<evidence type="ECO:0000256" key="5">
    <source>
        <dbReference type="PIRSR" id="PIRSR000149-3"/>
    </source>
</evidence>
<evidence type="ECO:0000256" key="1">
    <source>
        <dbReference type="ARBA" id="ARBA00007406"/>
    </source>
</evidence>
<dbReference type="InterPro" id="IPR020829">
    <property type="entry name" value="GlycerAld_3-P_DH_cat"/>
</dbReference>
<dbReference type="SUPFAM" id="SSF51735">
    <property type="entry name" value="NAD(P)-binding Rossmann-fold domains"/>
    <property type="match status" value="1"/>
</dbReference>
<comment type="caution">
    <text evidence="9">The sequence shown here is derived from an EMBL/GenBank/DDBJ whole genome shotgun (WGS) entry which is preliminary data.</text>
</comment>
<accession>A0A1F8DT97</accession>
<dbReference type="PANTHER" id="PTHR43148">
    <property type="entry name" value="GLYCERALDEHYDE-3-PHOSPHATE DEHYDROGENASE 2"/>
    <property type="match status" value="1"/>
</dbReference>
<evidence type="ECO:0000256" key="2">
    <source>
        <dbReference type="ARBA" id="ARBA00023002"/>
    </source>
</evidence>
<keyword evidence="5" id="KW-0520">NAD</keyword>
<dbReference type="InterPro" id="IPR036291">
    <property type="entry name" value="NAD(P)-bd_dom_sf"/>
</dbReference>
<sequence>MKIAINGFGRIGRLFFRAAYNNKNIDVVAINDLGDVSNLAYLLKYDSVYKTWVHEVKADADRSLLFVDGKQIQFLNEKDPSKLPWGSLGVDVVVEATGAFESFEKAQVHLDAGAKRVLLTAPAKDPDGDPPAGGGKTVLIGINEDRIPTCQITSNASCTTNAASPVMAVLSEKIGIEKAVLSTVHAYTATQSIVDGPVKGDDYRRGRAAAQNIVPSTTGAAKAVSRALPDLDGKFDGIAIRVPVVSGSLVDLTFIAKKKTSVEEINALLKEAAGSERWSGILGYTEDQIVSSDIVGMPYGSIVDAKFTKVIDGNLVKVLAWYDNEYGYVTTLIKHLERIGNGKV</sequence>
<evidence type="ECO:0000313" key="9">
    <source>
        <dbReference type="EMBL" id="OGM91209.1"/>
    </source>
</evidence>
<feature type="active site" description="Nucleophile" evidence="3">
    <location>
        <position position="158"/>
    </location>
</feature>
<feature type="binding site" evidence="4">
    <location>
        <begin position="157"/>
        <end position="159"/>
    </location>
    <ligand>
        <name>D-glyceraldehyde 3-phosphate</name>
        <dbReference type="ChEBI" id="CHEBI:59776"/>
    </ligand>
</feature>
<protein>
    <submittedName>
        <fullName evidence="9">Type I glyceraldehyde-3-phosphate dehydrogenase</fullName>
    </submittedName>
</protein>
<feature type="binding site" evidence="4">
    <location>
        <begin position="218"/>
        <end position="219"/>
    </location>
    <ligand>
        <name>D-glyceraldehyde 3-phosphate</name>
        <dbReference type="ChEBI" id="CHEBI:59776"/>
    </ligand>
</feature>
<evidence type="ECO:0000256" key="4">
    <source>
        <dbReference type="PIRSR" id="PIRSR000149-2"/>
    </source>
</evidence>
<dbReference type="EMBL" id="MGIP01000011">
    <property type="protein sequence ID" value="OGM91209.1"/>
    <property type="molecule type" value="Genomic_DNA"/>
</dbReference>
<dbReference type="CDD" id="cd18126">
    <property type="entry name" value="GAPDH_I_C"/>
    <property type="match status" value="1"/>
</dbReference>
<dbReference type="Gene3D" id="3.30.360.10">
    <property type="entry name" value="Dihydrodipicolinate Reductase, domain 2"/>
    <property type="match status" value="1"/>
</dbReference>
<feature type="binding site" evidence="5">
    <location>
        <begin position="10"/>
        <end position="11"/>
    </location>
    <ligand>
        <name>NAD(+)</name>
        <dbReference type="ChEBI" id="CHEBI:57540"/>
    </ligand>
</feature>
<feature type="domain" description="Glyceraldehyde 3-phosphate dehydrogenase NAD(P) binding" evidence="8">
    <location>
        <begin position="1"/>
        <end position="158"/>
    </location>
</feature>
<comment type="similarity">
    <text evidence="1 7">Belongs to the glyceraldehyde-3-phosphate dehydrogenase family.</text>
</comment>
<feature type="binding site" evidence="5">
    <location>
        <position position="324"/>
    </location>
    <ligand>
        <name>NAD(+)</name>
        <dbReference type="ChEBI" id="CHEBI:57540"/>
    </ligand>
</feature>
<keyword evidence="2" id="KW-0560">Oxidoreductase</keyword>
<reference evidence="9 10" key="1">
    <citation type="journal article" date="2016" name="Nat. Commun.">
        <title>Thousands of microbial genomes shed light on interconnected biogeochemical processes in an aquifer system.</title>
        <authorList>
            <person name="Anantharaman K."/>
            <person name="Brown C.T."/>
            <person name="Hug L.A."/>
            <person name="Sharon I."/>
            <person name="Castelle C.J."/>
            <person name="Probst A.J."/>
            <person name="Thomas B.C."/>
            <person name="Singh A."/>
            <person name="Wilkins M.J."/>
            <person name="Karaoz U."/>
            <person name="Brodie E.L."/>
            <person name="Williams K.H."/>
            <person name="Hubbard S.S."/>
            <person name="Banfield J.F."/>
        </authorList>
    </citation>
    <scope>NUCLEOTIDE SEQUENCE [LARGE SCALE GENOMIC DNA]</scope>
</reference>
<evidence type="ECO:0000259" key="8">
    <source>
        <dbReference type="SMART" id="SM00846"/>
    </source>
</evidence>
<dbReference type="Pfam" id="PF00044">
    <property type="entry name" value="Gp_dh_N"/>
    <property type="match status" value="1"/>
</dbReference>
<feature type="binding site" evidence="4">
    <location>
        <position position="241"/>
    </location>
    <ligand>
        <name>D-glyceraldehyde 3-phosphate</name>
        <dbReference type="ChEBI" id="CHEBI:59776"/>
    </ligand>
</feature>
<feature type="binding site" evidence="4">
    <location>
        <position position="188"/>
    </location>
    <ligand>
        <name>D-glyceraldehyde 3-phosphate</name>
        <dbReference type="ChEBI" id="CHEBI:59776"/>
    </ligand>
</feature>
<proteinExistence type="inferred from homology"/>
<dbReference type="InterPro" id="IPR006424">
    <property type="entry name" value="Glyceraldehyde-3-P_DH_1"/>
</dbReference>
<dbReference type="PIRSF" id="PIRSF000149">
    <property type="entry name" value="GAP_DH"/>
    <property type="match status" value="1"/>
</dbReference>
<evidence type="ECO:0000256" key="7">
    <source>
        <dbReference type="RuleBase" id="RU000397"/>
    </source>
</evidence>
<dbReference type="InterPro" id="IPR020831">
    <property type="entry name" value="GlycerAld/Erythrose_P_DH"/>
</dbReference>
<dbReference type="FunFam" id="3.30.360.10:FF:000002">
    <property type="entry name" value="Glyceraldehyde-3-phosphate dehydrogenase"/>
    <property type="match status" value="1"/>
</dbReference>
<evidence type="ECO:0000256" key="3">
    <source>
        <dbReference type="PIRSR" id="PIRSR000149-1"/>
    </source>
</evidence>
<dbReference type="CDD" id="cd05214">
    <property type="entry name" value="GAPDH_I_N"/>
    <property type="match status" value="1"/>
</dbReference>
<organism evidence="9 10">
    <name type="scientific">Candidatus Wolfebacteria bacterium RIFCSPHIGHO2_01_FULL_48_22</name>
    <dbReference type="NCBI Taxonomy" id="1802555"/>
    <lineage>
        <taxon>Bacteria</taxon>
        <taxon>Candidatus Wolfeibacteriota</taxon>
    </lineage>
</organism>
<gene>
    <name evidence="9" type="ORF">A2755_02290</name>
</gene>
<dbReference type="GO" id="GO:0051287">
    <property type="term" value="F:NAD binding"/>
    <property type="evidence" value="ECO:0007669"/>
    <property type="project" value="InterPro"/>
</dbReference>
<dbReference type="GO" id="GO:0006006">
    <property type="term" value="P:glucose metabolic process"/>
    <property type="evidence" value="ECO:0007669"/>
    <property type="project" value="InterPro"/>
</dbReference>
<evidence type="ECO:0000256" key="6">
    <source>
        <dbReference type="PIRSR" id="PIRSR000149-4"/>
    </source>
</evidence>
<feature type="site" description="Activates thiol group during catalysis" evidence="6">
    <location>
        <position position="185"/>
    </location>
</feature>
<dbReference type="GO" id="GO:0050661">
    <property type="term" value="F:NADP binding"/>
    <property type="evidence" value="ECO:0007669"/>
    <property type="project" value="InterPro"/>
</dbReference>
<feature type="binding site" evidence="5">
    <location>
        <position position="120"/>
    </location>
    <ligand>
        <name>NAD(+)</name>
        <dbReference type="ChEBI" id="CHEBI:57540"/>
    </ligand>
</feature>
<dbReference type="Proteomes" id="UP000177029">
    <property type="component" value="Unassembled WGS sequence"/>
</dbReference>
<dbReference type="InterPro" id="IPR020828">
    <property type="entry name" value="GlycerAld_3-P_DH_NAD(P)-bd"/>
</dbReference>
<dbReference type="Pfam" id="PF02800">
    <property type="entry name" value="Gp_dh_C"/>
    <property type="match status" value="1"/>
</dbReference>
<dbReference type="GO" id="GO:0016620">
    <property type="term" value="F:oxidoreductase activity, acting on the aldehyde or oxo group of donors, NAD or NADP as acceptor"/>
    <property type="evidence" value="ECO:0007669"/>
    <property type="project" value="InterPro"/>
</dbReference>
<dbReference type="SMART" id="SM00846">
    <property type="entry name" value="Gp_dh_N"/>
    <property type="match status" value="1"/>
</dbReference>
<dbReference type="SUPFAM" id="SSF55347">
    <property type="entry name" value="Glyceraldehyde-3-phosphate dehydrogenase-like, C-terminal domain"/>
    <property type="match status" value="1"/>
</dbReference>
<evidence type="ECO:0000313" key="10">
    <source>
        <dbReference type="Proteomes" id="UP000177029"/>
    </source>
</evidence>